<evidence type="ECO:0000313" key="2">
    <source>
        <dbReference type="EMBL" id="MDV6271308.1"/>
    </source>
</evidence>
<proteinExistence type="predicted"/>
<organism evidence="2 3">
    <name type="scientific">Rhodococcus globerulus</name>
    <dbReference type="NCBI Taxonomy" id="33008"/>
    <lineage>
        <taxon>Bacteria</taxon>
        <taxon>Bacillati</taxon>
        <taxon>Actinomycetota</taxon>
        <taxon>Actinomycetes</taxon>
        <taxon>Mycobacteriales</taxon>
        <taxon>Nocardiaceae</taxon>
        <taxon>Rhodococcus</taxon>
    </lineage>
</organism>
<name>A0ABU4C4L6_RHOGO</name>
<evidence type="ECO:0000313" key="3">
    <source>
        <dbReference type="Proteomes" id="UP001185927"/>
    </source>
</evidence>
<dbReference type="Pfam" id="PF13936">
    <property type="entry name" value="HTH_38"/>
    <property type="match status" value="1"/>
</dbReference>
<dbReference type="InterPro" id="IPR025246">
    <property type="entry name" value="IS30-like_HTH"/>
</dbReference>
<gene>
    <name evidence="2" type="ORF">R3Q16_32345</name>
</gene>
<reference evidence="2 3" key="1">
    <citation type="submission" date="2023-10" db="EMBL/GenBank/DDBJ databases">
        <title>Development of a sustainable strategy for remediation of hydrocarbon-contaminated territories based on the waste exchange concept.</title>
        <authorList>
            <person name="Krivoruchko A."/>
        </authorList>
    </citation>
    <scope>NUCLEOTIDE SEQUENCE [LARGE SCALE GENOMIC DNA]</scope>
    <source>
        <strain evidence="2 3">IEGM 1203</strain>
    </source>
</reference>
<dbReference type="RefSeq" id="WP_317545752.1">
    <property type="nucleotide sequence ID" value="NZ_JAWLKB010000038.1"/>
</dbReference>
<dbReference type="PANTHER" id="PTHR10948:SF23">
    <property type="entry name" value="TRANSPOSASE INSI FOR INSERTION SEQUENCE ELEMENT IS30A-RELATED"/>
    <property type="match status" value="1"/>
</dbReference>
<protein>
    <submittedName>
        <fullName evidence="2">Helix-turn-helix domain-containing protein</fullName>
    </submittedName>
</protein>
<accession>A0ABU4C4L6</accession>
<sequence length="253" mass="29138">MGSKALGFTVEQENLIWDLHRGGESIREIERVLGETMPRIRRFLRESGGIRPVPRARRIGHITAGEREEISRGIAAGDSARTIAEKLGRSPSTIAREIARNGGRIAYRAAPADAAAYVRARRPKMSILCARPILRTVITDKLHEQWSPQQIAVWLRREYPADPQMWVSHETIYRCLRTPRCRCAVVVRLAAVHDLHRQLRAVRHGLNPDRQCLRLPVHNRVDRRRPHPGNHIRRIRYGAGWNLTRRERTKNRA</sequence>
<dbReference type="EMBL" id="JAWLKB010000038">
    <property type="protein sequence ID" value="MDV6271308.1"/>
    <property type="molecule type" value="Genomic_DNA"/>
</dbReference>
<evidence type="ECO:0000259" key="1">
    <source>
        <dbReference type="Pfam" id="PF13936"/>
    </source>
</evidence>
<dbReference type="PANTHER" id="PTHR10948">
    <property type="entry name" value="TRANSPOSASE"/>
    <property type="match status" value="1"/>
</dbReference>
<keyword evidence="3" id="KW-1185">Reference proteome</keyword>
<dbReference type="Proteomes" id="UP001185927">
    <property type="component" value="Unassembled WGS sequence"/>
</dbReference>
<dbReference type="InterPro" id="IPR051917">
    <property type="entry name" value="Transposase-Integrase"/>
</dbReference>
<comment type="caution">
    <text evidence="2">The sequence shown here is derived from an EMBL/GenBank/DDBJ whole genome shotgun (WGS) entry which is preliminary data.</text>
</comment>
<feature type="domain" description="Transposase IS30-like HTH" evidence="1">
    <location>
        <begin position="61"/>
        <end position="101"/>
    </location>
</feature>